<feature type="transmembrane region" description="Helical" evidence="1">
    <location>
        <begin position="166"/>
        <end position="188"/>
    </location>
</feature>
<dbReference type="PANTHER" id="PTHR40465:SF1">
    <property type="entry name" value="DUF6534 DOMAIN-CONTAINING PROTEIN"/>
    <property type="match status" value="1"/>
</dbReference>
<dbReference type="Pfam" id="PF20152">
    <property type="entry name" value="DUF6534"/>
    <property type="match status" value="1"/>
</dbReference>
<reference evidence="3 4" key="1">
    <citation type="submission" date="2024-01" db="EMBL/GenBank/DDBJ databases">
        <title>A draft genome for a cacao thread blight-causing isolate of Paramarasmius palmivorus.</title>
        <authorList>
            <person name="Baruah I.K."/>
            <person name="Bukari Y."/>
            <person name="Amoako-Attah I."/>
            <person name="Meinhardt L.W."/>
            <person name="Bailey B.A."/>
            <person name="Cohen S.P."/>
        </authorList>
    </citation>
    <scope>NUCLEOTIDE SEQUENCE [LARGE SCALE GENOMIC DNA]</scope>
    <source>
        <strain evidence="3 4">GH-12</strain>
    </source>
</reference>
<keyword evidence="1" id="KW-0472">Membrane</keyword>
<dbReference type="AlphaFoldDB" id="A0AAW0DF12"/>
<protein>
    <recommendedName>
        <fullName evidence="2">DUF6534 domain-containing protein</fullName>
    </recommendedName>
</protein>
<keyword evidence="1" id="KW-1133">Transmembrane helix</keyword>
<accession>A0AAW0DF12</accession>
<dbReference type="Proteomes" id="UP001383192">
    <property type="component" value="Unassembled WGS sequence"/>
</dbReference>
<feature type="transmembrane region" description="Helical" evidence="1">
    <location>
        <begin position="194"/>
        <end position="213"/>
    </location>
</feature>
<comment type="caution">
    <text evidence="3">The sequence shown here is derived from an EMBL/GenBank/DDBJ whole genome shotgun (WGS) entry which is preliminary data.</text>
</comment>
<dbReference type="InterPro" id="IPR045339">
    <property type="entry name" value="DUF6534"/>
</dbReference>
<dbReference type="EMBL" id="JAYKXP010000015">
    <property type="protein sequence ID" value="KAK7049825.1"/>
    <property type="molecule type" value="Genomic_DNA"/>
</dbReference>
<feature type="transmembrane region" description="Helical" evidence="1">
    <location>
        <begin position="120"/>
        <end position="146"/>
    </location>
</feature>
<feature type="transmembrane region" description="Helical" evidence="1">
    <location>
        <begin position="84"/>
        <end position="108"/>
    </location>
</feature>
<keyword evidence="4" id="KW-1185">Reference proteome</keyword>
<evidence type="ECO:0000313" key="4">
    <source>
        <dbReference type="Proteomes" id="UP001383192"/>
    </source>
</evidence>
<evidence type="ECO:0000259" key="2">
    <source>
        <dbReference type="Pfam" id="PF20152"/>
    </source>
</evidence>
<gene>
    <name evidence="3" type="ORF">VNI00_005255</name>
</gene>
<dbReference type="PANTHER" id="PTHR40465">
    <property type="entry name" value="CHROMOSOME 1, WHOLE GENOME SHOTGUN SEQUENCE"/>
    <property type="match status" value="1"/>
</dbReference>
<evidence type="ECO:0000256" key="1">
    <source>
        <dbReference type="SAM" id="Phobius"/>
    </source>
</evidence>
<keyword evidence="1" id="KW-0812">Transmembrane</keyword>
<organism evidence="3 4">
    <name type="scientific">Paramarasmius palmivorus</name>
    <dbReference type="NCBI Taxonomy" id="297713"/>
    <lineage>
        <taxon>Eukaryota</taxon>
        <taxon>Fungi</taxon>
        <taxon>Dikarya</taxon>
        <taxon>Basidiomycota</taxon>
        <taxon>Agaricomycotina</taxon>
        <taxon>Agaricomycetes</taxon>
        <taxon>Agaricomycetidae</taxon>
        <taxon>Agaricales</taxon>
        <taxon>Marasmiineae</taxon>
        <taxon>Marasmiaceae</taxon>
        <taxon>Paramarasmius</taxon>
    </lineage>
</organism>
<feature type="domain" description="DUF6534" evidence="2">
    <location>
        <begin position="131"/>
        <end position="217"/>
    </location>
</feature>
<proteinExistence type="predicted"/>
<evidence type="ECO:0000313" key="3">
    <source>
        <dbReference type="EMBL" id="KAK7049825.1"/>
    </source>
</evidence>
<name>A0AAW0DF12_9AGAR</name>
<sequence>MQIIMITYDGWDVFAARYGDLTNFDDVHHLWFSGPVLCGIGMPSAQISFTKCQPASLRATVSVMAQLFYANRIMTFSTHIMGRLVAGVITIIAIIQCCAAIDAGVQALRIGRLSQLPSRLYVVTSIWLSGAATCDILISGSMTWFLAHSGAVFKETKDVFARIIRLTIETGLITALFAVLDIILFLGYPHNNYHVVPTLCLGKIYSNALLVVLNNRARIADARAQNHSGFTTGPINFSLGVLQQSDSVILSRTSAELRPNVQDTRFPTSSLRRETVVEPPSRAFCAGGKYDAYGRPLQEEV</sequence>